<organism evidence="10 11">
    <name type="scientific">Trichuris muris</name>
    <name type="common">Mouse whipworm</name>
    <dbReference type="NCBI Taxonomy" id="70415"/>
    <lineage>
        <taxon>Eukaryota</taxon>
        <taxon>Metazoa</taxon>
        <taxon>Ecdysozoa</taxon>
        <taxon>Nematoda</taxon>
        <taxon>Enoplea</taxon>
        <taxon>Dorylaimia</taxon>
        <taxon>Trichinellida</taxon>
        <taxon>Trichuridae</taxon>
        <taxon>Trichuris</taxon>
    </lineage>
</organism>
<keyword evidence="5" id="KW-0654">Proteoglycan</keyword>
<reference evidence="11" key="1">
    <citation type="submission" date="2019-12" db="UniProtKB">
        <authorList>
            <consortium name="WormBaseParasite"/>
        </authorList>
    </citation>
    <scope>IDENTIFICATION</scope>
</reference>
<keyword evidence="6" id="KW-1015">Disulfide bond</keyword>
<dbReference type="STRING" id="70415.A0A5S6QLD6"/>
<feature type="domain" description="BPTI/Kunitz inhibitor" evidence="9">
    <location>
        <begin position="449"/>
        <end position="499"/>
    </location>
</feature>
<dbReference type="PANTHER" id="PTHR10083">
    <property type="entry name" value="KUNITZ-TYPE PROTEASE INHIBITOR-RELATED"/>
    <property type="match status" value="1"/>
</dbReference>
<feature type="domain" description="BPTI/Kunitz inhibitor" evidence="9">
    <location>
        <begin position="213"/>
        <end position="263"/>
    </location>
</feature>
<keyword evidence="7" id="KW-0325">Glycoprotein</keyword>
<dbReference type="Pfam" id="PF00014">
    <property type="entry name" value="Kunitz_BPTI"/>
    <property type="match status" value="8"/>
</dbReference>
<sequence length="502" mass="56786">MTLTSALLFIVYLTEAAAQDSAGTNFAGLTAQNICQLLPDSGPCRGSIQRWYYNSRILQCAQFSYGGCEGNENNFESKQECEQRCALAAMDACAQPVDSGPCMASVQMWYFNQRTGQCETFIYGGCHGNMNKFDGKEQCELQCKKDAGAQRVCLLRKETGPCRASFTKWYFDARTRKCEQFVYGGCGGNLNNFDSKQQCETKCLEEIKSYGICGEPMTAGPCNAAIQRWYFSLETQQCERFFYGGCQGNANNFESRQDCERKCLHKENTGDVCRQPMDIGPCKAAIPRWYFNSHTRTCEQFTYGGCEGNMNNFESREDCQGRCMRQLQSHGICGQPKEAGPCLAYIQRWYYDVERANCEPFIYGGCQGNMNNFETEQSCRERCSQEISCNLPKEVGPCAAAFTKWYYNRDSKRCETFTYGGCEGNANRFDSQEACMQQCVGYLPVDSRCRLPMETGPCTASFFRWFYNNSTGRCETFTYGGCNGNENNFTTKEECEKTCANY</sequence>
<dbReference type="FunFam" id="4.10.410.10:FF:000020">
    <property type="entry name" value="Collagen, type VI, alpha 3"/>
    <property type="match status" value="2"/>
</dbReference>
<dbReference type="InterPro" id="IPR036880">
    <property type="entry name" value="Kunitz_BPTI_sf"/>
</dbReference>
<dbReference type="GO" id="GO:0004867">
    <property type="term" value="F:serine-type endopeptidase inhibitor activity"/>
    <property type="evidence" value="ECO:0007669"/>
    <property type="project" value="UniProtKB-KW"/>
</dbReference>
<dbReference type="GO" id="GO:0005615">
    <property type="term" value="C:extracellular space"/>
    <property type="evidence" value="ECO:0007669"/>
    <property type="project" value="TreeGrafter"/>
</dbReference>
<keyword evidence="4" id="KW-0722">Serine protease inhibitor</keyword>
<feature type="domain" description="BPTI/Kunitz inhibitor" evidence="9">
    <location>
        <begin position="273"/>
        <end position="323"/>
    </location>
</feature>
<dbReference type="FunFam" id="4.10.410.10:FF:000017">
    <property type="entry name" value="papilin isoform X2"/>
    <property type="match status" value="1"/>
</dbReference>
<dbReference type="WBParaSite" id="TMUE_2000008020.1">
    <property type="protein sequence ID" value="TMUE_2000008020.1"/>
    <property type="gene ID" value="WBGene00294406"/>
</dbReference>
<feature type="domain" description="BPTI/Kunitz inhibitor" evidence="9">
    <location>
        <begin position="153"/>
        <end position="203"/>
    </location>
</feature>
<dbReference type="Proteomes" id="UP000046395">
    <property type="component" value="Unassembled WGS sequence"/>
</dbReference>
<keyword evidence="3" id="KW-0646">Protease inhibitor</keyword>
<feature type="chain" id="PRO_5024386516" evidence="8">
    <location>
        <begin position="19"/>
        <end position="502"/>
    </location>
</feature>
<feature type="domain" description="BPTI/Kunitz inhibitor" evidence="9">
    <location>
        <begin position="389"/>
        <end position="439"/>
    </location>
</feature>
<evidence type="ECO:0000256" key="1">
    <source>
        <dbReference type="ARBA" id="ARBA00004498"/>
    </source>
</evidence>
<dbReference type="FunFam" id="4.10.410.10:FF:000002">
    <property type="entry name" value="WAP, follistatin/kazal, immunoglobulin, kunitz and netrin domain-containing 2"/>
    <property type="match status" value="1"/>
</dbReference>
<comment type="subcellular location">
    <subcellularLocation>
        <location evidence="1">Secreted</location>
        <location evidence="1">Extracellular space</location>
        <location evidence="1">Extracellular matrix</location>
    </subcellularLocation>
</comment>
<dbReference type="InterPro" id="IPR020901">
    <property type="entry name" value="Prtase_inh_Kunz-CS"/>
</dbReference>
<accession>A0A5S6QLD6</accession>
<feature type="domain" description="BPTI/Kunitz inhibitor" evidence="9">
    <location>
        <begin position="333"/>
        <end position="383"/>
    </location>
</feature>
<feature type="domain" description="BPTI/Kunitz inhibitor" evidence="9">
    <location>
        <begin position="35"/>
        <end position="85"/>
    </location>
</feature>
<dbReference type="PROSITE" id="PS00280">
    <property type="entry name" value="BPTI_KUNITZ_1"/>
    <property type="match status" value="4"/>
</dbReference>
<dbReference type="CDD" id="cd00109">
    <property type="entry name" value="Kunitz-type"/>
    <property type="match status" value="8"/>
</dbReference>
<dbReference type="SUPFAM" id="SSF57362">
    <property type="entry name" value="BPTI-like"/>
    <property type="match status" value="8"/>
</dbReference>
<evidence type="ECO:0000256" key="2">
    <source>
        <dbReference type="ARBA" id="ARBA00022530"/>
    </source>
</evidence>
<keyword evidence="2" id="KW-0964">Secreted</keyword>
<dbReference type="AlphaFoldDB" id="A0A5S6QLD6"/>
<feature type="signal peptide" evidence="8">
    <location>
        <begin position="1"/>
        <end position="18"/>
    </location>
</feature>
<evidence type="ECO:0000259" key="9">
    <source>
        <dbReference type="PROSITE" id="PS50279"/>
    </source>
</evidence>
<evidence type="ECO:0000313" key="10">
    <source>
        <dbReference type="Proteomes" id="UP000046395"/>
    </source>
</evidence>
<dbReference type="Gene3D" id="4.10.410.10">
    <property type="entry name" value="Pancreatic trypsin inhibitor Kunitz domain"/>
    <property type="match status" value="8"/>
</dbReference>
<dbReference type="SMART" id="SM00131">
    <property type="entry name" value="KU"/>
    <property type="match status" value="8"/>
</dbReference>
<dbReference type="InterPro" id="IPR002223">
    <property type="entry name" value="Kunitz_BPTI"/>
</dbReference>
<evidence type="ECO:0000256" key="5">
    <source>
        <dbReference type="ARBA" id="ARBA00022974"/>
    </source>
</evidence>
<dbReference type="PRINTS" id="PR00759">
    <property type="entry name" value="BASICPTASE"/>
</dbReference>
<keyword evidence="8" id="KW-0732">Signal</keyword>
<proteinExistence type="predicted"/>
<evidence type="ECO:0000256" key="4">
    <source>
        <dbReference type="ARBA" id="ARBA00022900"/>
    </source>
</evidence>
<name>A0A5S6QLD6_TRIMR</name>
<dbReference type="FunFam" id="4.10.410.10:FF:000004">
    <property type="entry name" value="Tissue factor pathway inhibitor"/>
    <property type="match status" value="2"/>
</dbReference>
<protein>
    <submittedName>
        <fullName evidence="11">BPTI/Kunitz inhibitor domain-containing protein</fullName>
    </submittedName>
</protein>
<evidence type="ECO:0000256" key="8">
    <source>
        <dbReference type="SAM" id="SignalP"/>
    </source>
</evidence>
<dbReference type="PANTHER" id="PTHR10083:SF374">
    <property type="entry name" value="BPTI_KUNITZ INHIBITOR DOMAIN-CONTAINING PROTEIN"/>
    <property type="match status" value="1"/>
</dbReference>
<feature type="domain" description="BPTI/Kunitz inhibitor" evidence="9">
    <location>
        <begin position="93"/>
        <end position="143"/>
    </location>
</feature>
<keyword evidence="2" id="KW-0272">Extracellular matrix</keyword>
<evidence type="ECO:0000313" key="11">
    <source>
        <dbReference type="WBParaSite" id="TMUE_2000008020.1"/>
    </source>
</evidence>
<dbReference type="FunFam" id="4.10.410.10:FF:000021">
    <property type="entry name" value="Serine protease inhibitor, putative"/>
    <property type="match status" value="2"/>
</dbReference>
<evidence type="ECO:0000256" key="6">
    <source>
        <dbReference type="ARBA" id="ARBA00023157"/>
    </source>
</evidence>
<dbReference type="PROSITE" id="PS50279">
    <property type="entry name" value="BPTI_KUNITZ_2"/>
    <property type="match status" value="8"/>
</dbReference>
<evidence type="ECO:0000256" key="3">
    <source>
        <dbReference type="ARBA" id="ARBA00022690"/>
    </source>
</evidence>
<dbReference type="InterPro" id="IPR050098">
    <property type="entry name" value="TFPI/VKTCI-like"/>
</dbReference>
<evidence type="ECO:0000256" key="7">
    <source>
        <dbReference type="ARBA" id="ARBA00023180"/>
    </source>
</evidence>
<keyword evidence="10" id="KW-1185">Reference proteome</keyword>